<organism evidence="1 2">
    <name type="scientific">Rheinheimera marina</name>
    <dbReference type="NCBI Taxonomy" id="1774958"/>
    <lineage>
        <taxon>Bacteria</taxon>
        <taxon>Pseudomonadati</taxon>
        <taxon>Pseudomonadota</taxon>
        <taxon>Gammaproteobacteria</taxon>
        <taxon>Chromatiales</taxon>
        <taxon>Chromatiaceae</taxon>
        <taxon>Rheinheimera</taxon>
    </lineage>
</organism>
<dbReference type="Proteomes" id="UP001595962">
    <property type="component" value="Unassembled WGS sequence"/>
</dbReference>
<proteinExistence type="predicted"/>
<dbReference type="InterPro" id="IPR053780">
    <property type="entry name" value="Gp66-like"/>
</dbReference>
<sequence>MIEVIPLTLKQANTYVKNNHRHHGVTQGYKFAIGLQDASGNLKGVAIVGRPVSRSLDDGQSAEVTRMCTDGYPNACSKLYSAAWKTAKSMGYKRLYTYTLDSETGTSLKASGWSLDAKVTGRSWDTPVRPRSDKHPTCDKNRWVKAVASQIRHEVVHINKGADNLTMGAKFTHVTRVSRTEIKVKLAIRKLKREEQKVSKTKVAELVGLSREQLSRRYQHLFS</sequence>
<dbReference type="RefSeq" id="WP_377331317.1">
    <property type="nucleotide sequence ID" value="NZ_JBHSGB010000001.1"/>
</dbReference>
<comment type="caution">
    <text evidence="1">The sequence shown here is derived from an EMBL/GenBank/DDBJ whole genome shotgun (WGS) entry which is preliminary data.</text>
</comment>
<evidence type="ECO:0000313" key="1">
    <source>
        <dbReference type="EMBL" id="MFC4653781.1"/>
    </source>
</evidence>
<keyword evidence="2" id="KW-1185">Reference proteome</keyword>
<gene>
    <name evidence="1" type="ORF">ACFO3I_01955</name>
</gene>
<accession>A0ABV9JH59</accession>
<dbReference type="NCBIfam" id="NF045478">
    <property type="entry name" value="XF1762_fam"/>
    <property type="match status" value="1"/>
</dbReference>
<dbReference type="EMBL" id="JBHSGB010000001">
    <property type="protein sequence ID" value="MFC4653781.1"/>
    <property type="molecule type" value="Genomic_DNA"/>
</dbReference>
<name>A0ABV9JH59_9GAMM</name>
<reference evidence="2" key="1">
    <citation type="journal article" date="2019" name="Int. J. Syst. Evol. Microbiol.">
        <title>The Global Catalogue of Microorganisms (GCM) 10K type strain sequencing project: providing services to taxonomists for standard genome sequencing and annotation.</title>
        <authorList>
            <consortium name="The Broad Institute Genomics Platform"/>
            <consortium name="The Broad Institute Genome Sequencing Center for Infectious Disease"/>
            <person name="Wu L."/>
            <person name="Ma J."/>
        </authorList>
    </citation>
    <scope>NUCLEOTIDE SEQUENCE [LARGE SCALE GENOMIC DNA]</scope>
    <source>
        <strain evidence="2">DT28</strain>
    </source>
</reference>
<protein>
    <submittedName>
        <fullName evidence="1">XF1762 family protein</fullName>
    </submittedName>
</protein>
<evidence type="ECO:0000313" key="2">
    <source>
        <dbReference type="Proteomes" id="UP001595962"/>
    </source>
</evidence>